<feature type="region of interest" description="Disordered" evidence="2">
    <location>
        <begin position="2817"/>
        <end position="2855"/>
    </location>
</feature>
<feature type="region of interest" description="Disordered" evidence="2">
    <location>
        <begin position="2769"/>
        <end position="2790"/>
    </location>
</feature>
<evidence type="ECO:0000313" key="3">
    <source>
        <dbReference type="EMBL" id="KAK2957413.1"/>
    </source>
</evidence>
<feature type="region of interest" description="Disordered" evidence="2">
    <location>
        <begin position="2273"/>
        <end position="2319"/>
    </location>
</feature>
<protein>
    <submittedName>
        <fullName evidence="3">Uncharacterized protein</fullName>
    </submittedName>
</protein>
<dbReference type="SUPFAM" id="SSF48371">
    <property type="entry name" value="ARM repeat"/>
    <property type="match status" value="1"/>
</dbReference>
<sequence length="3012" mass="342319">MDQLPKSSNKKTLNHLYESFPKIYFSSPYDIQKLFHPVLSLILDRKSLGKWPSFTLALQTCIGRHDIDSLITVASTLNVLCAHTQSVRSKDKLRALDSVIQPIMDMCATYSFDIFGQDHQQYPLNEAAGRFIIHVLKSFLNFVKIRLPQTLRAKDSISKYYMLFLRCLHLDIPLEEAGDPTKGVYRDWWNAKGVTVAILFHLYQRYGLPDRRNSSLAEFSEMWMSTIAPDLIQTILALLNQCGQNHPTFITKAPSKVLFLPSTISELFDILRLGLLQDGTYITHIREHIPTILSDLVFPFIGLPSDDIDLFSDDPKDFLTSRSAVTTYSNTTRSGASTFLRHLIGSRRSSSILHIINFVTEKLGQSAAAVNAYITQFPEGQFPSVPDSAQHWYAFEASLFIIGQISATFDSVIHKSKGGPESQDEMQFVAKLLQEYFLPYSRPGFPLHFVVFRTVYDIVQYSRALCYIPGIVSELNQLLTNLIQLLSHPHLVVQVEAANALSLLVKNISSTSNTKPELGSLAQEIHGRIPDIFQALTQVLDRSEGSTDTIIEAISRLVSFAGVECQSSSLVIFHSLKKEIQQIVRPNEEPRELSDFQIAQMNVILNTITNLLMFAPNTVGQGSFFAEVEPTISSIVLFFTNERFDRTDLYEDLIEIFTLCTIGMMKTSGVDALPVTPSLTEAYQSIFLYLSRNPDQLEVTVSAILAFSSSCSIQILTSPAFFDPIFHAVQEVFDEVSDEEEGGPTNQTSLVPSIDTLKIIFLYAAISRFNNEDPVIREKGYPLDPGTVEKVIKLVWNMLQIVTDPNVEARLFHVFMLVFITASQISFNIIGKHTVSYSQLDEEVKKEETPQAEAIMKEVNAIPTFRTLFEDVNDGIMSYSRTDTDTQISMLFLSTILSFHPTAYPTEDNTHNLLKSFLPSFLNTLANLKITFEKQLVARQKQQAENPDQSTLFGKIVKSTTTKQNPFAIGENGEGDDDTFSFNIDENAIYDDENLVDLDQNPYDQGNPQEQSQQERLPDPDFAAGDADDDSEDGEDDDIFDQNFVFDNFYQFEDDIIQSEPIETIPIDKVCALAMNCHNRVDQGVSMSDLVEGTSLGSARSDQDDDLKPTDTIVYGNGIRIYSQSEDDYLSQLRLNISVLINDLQLDQRNNLINGLNSWLDDHSIVAEESDMPEFNNGIKERSVKFLSTGHDQEEYPGRIKDLEQEEQNGGLTVVDSTIEEFSGGINECWSQWIELQKRIDTLKKMARKINDPNNADLTTPEEREDAIDRVKTMTVSLESVLGDLKGKITEKERDRRVLQLQYEQLVNDLVSKDKDKMGFEGTSMADMMVYEKAQLDGQLKRMYERMKQKNNELKMLVTQVNEMMKDDRFSAFANEFAGDMSYNFDDDVMGEIDGFMKEMKIKDEATQTINIHVSSRHHGPMNSPQSVSGKSTPHHSMMSGRTFDTDSIASSYRSGDDSDHSISQDTVYNEEEQALIDDVLGTTKHDDADADIIEVPDTIYAKPSSKPLLLKRRYMLLMTLYEANQALEVGKVKLEMLDRNAKQAKEEAKQRKERRKKEKAEGIDRKRNKSSVGNNDLSEDELRRKGASKERTKSKGSDGTVRSRGGVEIGGDSEDEGSEAEGAAGVSRDSTKKKKGSTKGGKSRSGSGDGGGGGKGGGKGGSAGGTYSGGGNGVFGGGPGGGGGMDDDDEDESEEDGAGTQSGGKKSKKKGGKSKDPSRGGSGAGGKKNRSQSPKSFNPKRLNKAKSSKESEESEESESSPERGKKGGSKGGHTGSKKSTSKTKQKQKKDASRGGLGDISDSDSNTNVSTRSARRDNKKNSRHATRNKKEGRKATRGRDDISSDSDDLFIYDSNANPEQKKRIEQKNQRKELRNAIETKKKSGVALTEEEEKALKQADDESEEEREIRQREKAERREQEKRKREEKRQRQQLREEVENKLKSGQKLTEEEEAALKRAEADSEEEKEKKMEERKKKKEIQALKQKKKEEEILNSLPVEERERKRKELEQKREREREKEAEREKEREFQREQKKRKEEEKRIREEEERLLNELPEEEREKKRKEIEERRRKATEEDKLREDEERARKRQLHEEKKRKEILKKEAEERGFTITLEEKKKEEERILKKLEEEKERKRKEEEEDKLIAELPEEEREAKLREVRERREKEKREREEAEKRESEKRRDERIQAFLEKAKKEEEERQQKEEEEDKMIEALPEEEREVKRKEIQERREKEKEIRERKVEETLSKLRVTSAEHRAKKAKEKEEQFLKMKEEAEIERKKKEEEEDKLLETLPEEEREVKRREMEERRAKEKKEREEKEEEALQQIRAGLNVPVGKVFGRESLTADSEAYMSLTNDSSAFSDTLSSSDGSIISISSSILSDSRLEELVTKKPIEVFYVDESGQKVVLEMQEGEDDPNHPNYNPVKAEIYVKRRREIIEQLKEQERERLREQIDQERKKQRHSRHRRHSDSSSFSSSGSDLDFQGGVGSGSKKKHSRHHHHHRRKGGMKGRNDGSTDMIPGDEAFLATLSYNYGGDGGYDEEYDGVGRLRRSQNARHDPFRPDVDGLFISSQGQTLQNQEFQRVVYQQRILQRKTVLLPLMDQTVAGCTELQKGYVGMKEMIVSSLNKIGKEKKALVAKAGHLPKAVRVLRPLMEIERLLVVMLSEIQNEEQILDQHVDWLKAQMQLDTHGKPSSINPTQQNQFPAGSQAEQDHCNIVIRDVNRLMQRAKEIEEGVEGLQESLVYTLAQIDQWYSESDPSLLSSILSVRKTGTNSNSTSPQATPQRQQDPRIRQREIQRMMYSERKPAQQMSTEPLFIGKKAANPPSPQQTPKMSQKATPQSAPRFTKLPNPRESDQHVVPRGLAVYTSTPTPAASPQHTPTVVHTQNNWNEPQRLPAMGSDTKLLNIVRTQLNAQTTPSPNPTKSRGYHMPIETPPPIVSPQPPTFYSLSPSLPPDRAKMEKLAATSPRAPNVSFVLVDQNIPNDNRRLSPERGEQFMLSRTNRSPSPEKVPT</sequence>
<feature type="compositionally biased region" description="Basic and acidic residues" evidence="2">
    <location>
        <begin position="2218"/>
        <end position="2230"/>
    </location>
</feature>
<feature type="compositionally biased region" description="Basic residues" evidence="2">
    <location>
        <begin position="1821"/>
        <end position="1832"/>
    </location>
</feature>
<feature type="region of interest" description="Disordered" evidence="2">
    <location>
        <begin position="2687"/>
        <end position="2708"/>
    </location>
</feature>
<feature type="compositionally biased region" description="Basic and acidic residues" evidence="2">
    <location>
        <begin position="1833"/>
        <end position="1842"/>
    </location>
</feature>
<feature type="compositionally biased region" description="Basic and acidic residues" evidence="2">
    <location>
        <begin position="2151"/>
        <end position="2202"/>
    </location>
</feature>
<proteinExistence type="predicted"/>
<feature type="compositionally biased region" description="Polar residues" evidence="2">
    <location>
        <begin position="1423"/>
        <end position="1432"/>
    </location>
</feature>
<feature type="region of interest" description="Disordered" evidence="2">
    <location>
        <begin position="2977"/>
        <end position="3012"/>
    </location>
</feature>
<feature type="compositionally biased region" description="Polar residues" evidence="2">
    <location>
        <begin position="2828"/>
        <end position="2842"/>
    </location>
</feature>
<feature type="region of interest" description="Disordered" evidence="2">
    <location>
        <begin position="1544"/>
        <end position="2113"/>
    </location>
</feature>
<feature type="region of interest" description="Disordered" evidence="2">
    <location>
        <begin position="1416"/>
        <end position="1465"/>
    </location>
</feature>
<feature type="region of interest" description="Disordered" evidence="2">
    <location>
        <begin position="2130"/>
        <end position="2230"/>
    </location>
</feature>
<dbReference type="EMBL" id="JARBJD010000046">
    <property type="protein sequence ID" value="KAK2957413.1"/>
    <property type="molecule type" value="Genomic_DNA"/>
</dbReference>
<feature type="compositionally biased region" description="Basic and acidic residues" evidence="2">
    <location>
        <begin position="1953"/>
        <end position="1973"/>
    </location>
</feature>
<feature type="compositionally biased region" description="Polar residues" evidence="2">
    <location>
        <begin position="2769"/>
        <end position="2781"/>
    </location>
</feature>
<organism evidence="3 4">
    <name type="scientific">Blattamonas nauphoetae</name>
    <dbReference type="NCBI Taxonomy" id="2049346"/>
    <lineage>
        <taxon>Eukaryota</taxon>
        <taxon>Metamonada</taxon>
        <taxon>Preaxostyla</taxon>
        <taxon>Oxymonadida</taxon>
        <taxon>Blattamonas</taxon>
    </lineage>
</organism>
<dbReference type="Proteomes" id="UP001281761">
    <property type="component" value="Unassembled WGS sequence"/>
</dbReference>
<feature type="compositionally biased region" description="Basic and acidic residues" evidence="2">
    <location>
        <begin position="2984"/>
        <end position="2994"/>
    </location>
</feature>
<feature type="compositionally biased region" description="Basic and acidic residues" evidence="2">
    <location>
        <begin position="1581"/>
        <end position="1597"/>
    </location>
</feature>
<feature type="region of interest" description="Disordered" evidence="2">
    <location>
        <begin position="997"/>
        <end position="1039"/>
    </location>
</feature>
<feature type="compositionally biased region" description="Polar residues" evidence="2">
    <location>
        <begin position="1803"/>
        <end position="1812"/>
    </location>
</feature>
<feature type="compositionally biased region" description="Acidic residues" evidence="2">
    <location>
        <begin position="2282"/>
        <end position="2295"/>
    </location>
</feature>
<feature type="compositionally biased region" description="Acidic residues" evidence="2">
    <location>
        <begin position="2203"/>
        <end position="2217"/>
    </location>
</feature>
<dbReference type="PANTHER" id="PTHR10997">
    <property type="entry name" value="IMPORTIN-7, 8, 11"/>
    <property type="match status" value="1"/>
</dbReference>
<feature type="compositionally biased region" description="Basic and acidic residues" evidence="2">
    <location>
        <begin position="1906"/>
        <end position="1941"/>
    </location>
</feature>
<evidence type="ECO:0000313" key="4">
    <source>
        <dbReference type="Proteomes" id="UP001281761"/>
    </source>
</evidence>
<dbReference type="InterPro" id="IPR016024">
    <property type="entry name" value="ARM-type_fold"/>
</dbReference>
<gene>
    <name evidence="3" type="ORF">BLNAU_7569</name>
</gene>
<feature type="region of interest" description="Disordered" evidence="2">
    <location>
        <begin position="2449"/>
        <end position="2517"/>
    </location>
</feature>
<evidence type="ECO:0000256" key="1">
    <source>
        <dbReference type="SAM" id="Coils"/>
    </source>
</evidence>
<feature type="compositionally biased region" description="Basic and acidic residues" evidence="2">
    <location>
        <begin position="2056"/>
        <end position="2113"/>
    </location>
</feature>
<feature type="compositionally biased region" description="Acidic residues" evidence="2">
    <location>
        <begin position="1026"/>
        <end position="1039"/>
    </location>
</feature>
<feature type="compositionally biased region" description="Polar residues" evidence="2">
    <location>
        <begin position="1002"/>
        <end position="1015"/>
    </location>
</feature>
<keyword evidence="1" id="KW-0175">Coiled coil</keyword>
<comment type="caution">
    <text evidence="3">The sequence shown here is derived from an EMBL/GenBank/DDBJ whole genome shotgun (WGS) entry which is preliminary data.</text>
</comment>
<evidence type="ECO:0000256" key="2">
    <source>
        <dbReference type="SAM" id="MobiDB-lite"/>
    </source>
</evidence>
<feature type="compositionally biased region" description="Basic and acidic residues" evidence="2">
    <location>
        <begin position="2296"/>
        <end position="2315"/>
    </location>
</feature>
<accession>A0ABQ9Y132</accession>
<name>A0ABQ9Y132_9EUKA</name>
<feature type="coiled-coil region" evidence="1">
    <location>
        <begin position="1333"/>
        <end position="1367"/>
    </location>
</feature>
<feature type="compositionally biased region" description="Basic and acidic residues" evidence="2">
    <location>
        <begin position="1997"/>
        <end position="2049"/>
    </location>
</feature>
<feature type="compositionally biased region" description="Basic residues" evidence="2">
    <location>
        <begin position="1776"/>
        <end position="1788"/>
    </location>
</feature>
<feature type="compositionally biased region" description="Gly residues" evidence="2">
    <location>
        <begin position="1648"/>
        <end position="1685"/>
    </location>
</feature>
<feature type="compositionally biased region" description="Basic and acidic residues" evidence="2">
    <location>
        <begin position="1859"/>
        <end position="1881"/>
    </location>
</feature>
<feature type="compositionally biased region" description="Polar residues" evidence="2">
    <location>
        <begin position="2690"/>
        <end position="2708"/>
    </location>
</feature>
<feature type="compositionally biased region" description="Basic residues" evidence="2">
    <location>
        <begin position="2456"/>
        <end position="2466"/>
    </location>
</feature>
<keyword evidence="4" id="KW-1185">Reference proteome</keyword>
<feature type="compositionally biased region" description="Basic residues" evidence="2">
    <location>
        <begin position="2489"/>
        <end position="2506"/>
    </location>
</feature>
<dbReference type="InterPro" id="IPR011989">
    <property type="entry name" value="ARM-like"/>
</dbReference>
<dbReference type="Gene3D" id="1.25.10.10">
    <property type="entry name" value="Leucine-rich Repeat Variant"/>
    <property type="match status" value="1"/>
</dbReference>
<feature type="compositionally biased region" description="Acidic residues" evidence="2">
    <location>
        <begin position="1686"/>
        <end position="1698"/>
    </location>
</feature>
<reference evidence="3 4" key="1">
    <citation type="journal article" date="2022" name="bioRxiv">
        <title>Genomics of Preaxostyla Flagellates Illuminates Evolutionary Transitions and the Path Towards Mitochondrial Loss.</title>
        <authorList>
            <person name="Novak L.V.F."/>
            <person name="Treitli S.C."/>
            <person name="Pyrih J."/>
            <person name="Halakuc P."/>
            <person name="Pipaliya S.V."/>
            <person name="Vacek V."/>
            <person name="Brzon O."/>
            <person name="Soukal P."/>
            <person name="Eme L."/>
            <person name="Dacks J.B."/>
            <person name="Karnkowska A."/>
            <person name="Elias M."/>
            <person name="Hampl V."/>
        </authorList>
    </citation>
    <scope>NUCLEOTIDE SEQUENCE [LARGE SCALE GENOMIC DNA]</scope>
    <source>
        <strain evidence="3">NAU3</strain>
        <tissue evidence="3">Gut</tissue>
    </source>
</reference>